<dbReference type="InterPro" id="IPR026287">
    <property type="entry name" value="SoFic-like"/>
</dbReference>
<sequence>MHPYVPASLPLTNLDLARLLPKIGPANAALARYDGLLQSVVNPAVMLSPLTQREAVLSSKIEGTQATVDEVLEFEAGMHFDAEKTKDIQEVVNYRKTLTLATEEVAHRPISLGLLRQMHAVLMDGVRGANKTPGEFRREQNWIGSAGCRIEQASFVPPSSLQLLDHLQAWEAYLADNDADVLLQCAVVHAQFELIHPFKDGNGRIGRLLIPLFLHQKGALASPMFYLSDYLEGHREAYYAHLQAISRDGDWSGWIAFFLDAVTQQALNNTGRVRAMMSLYADMKRRITELTRSQHAMAVLDALFDRPIFQSGDFVQRSGIPKQSALPFLRTLRDAGVLQVLRESSGRRSAVLAFRDLLNCAEGREIL</sequence>
<dbReference type="GO" id="GO:0005524">
    <property type="term" value="F:ATP binding"/>
    <property type="evidence" value="ECO:0007669"/>
    <property type="project" value="UniProtKB-KW"/>
</dbReference>
<comment type="caution">
    <text evidence="5">The sequence shown here is derived from an EMBL/GenBank/DDBJ whole genome shotgun (WGS) entry which is preliminary data.</text>
</comment>
<gene>
    <name evidence="5" type="ORF">B1757_09025</name>
</gene>
<keyword evidence="1" id="KW-0547">Nucleotide-binding</keyword>
<evidence type="ECO:0000256" key="3">
    <source>
        <dbReference type="PIRSR" id="PIRSR640198-2"/>
    </source>
</evidence>
<organism evidence="5 6">
    <name type="scientific">Acidithiobacillus marinus</name>
    <dbReference type="NCBI Taxonomy" id="187490"/>
    <lineage>
        <taxon>Bacteria</taxon>
        <taxon>Pseudomonadati</taxon>
        <taxon>Pseudomonadota</taxon>
        <taxon>Acidithiobacillia</taxon>
        <taxon>Acidithiobacillales</taxon>
        <taxon>Acidithiobacillaceae</taxon>
        <taxon>Acidithiobacillus</taxon>
    </lineage>
</organism>
<dbReference type="RefSeq" id="WP_101538002.1">
    <property type="nucleotide sequence ID" value="NZ_MXAV01000034.1"/>
</dbReference>
<feature type="binding site" evidence="1">
    <location>
        <position position="238"/>
    </location>
    <ligand>
        <name>ATP</name>
        <dbReference type="ChEBI" id="CHEBI:30616"/>
    </ligand>
</feature>
<evidence type="ECO:0000256" key="2">
    <source>
        <dbReference type="PIRSR" id="PIRSR640198-1"/>
    </source>
</evidence>
<accession>A0A2I1DLH0</accession>
<dbReference type="Proteomes" id="UP000234329">
    <property type="component" value="Unassembled WGS sequence"/>
</dbReference>
<feature type="active site" evidence="2">
    <location>
        <position position="196"/>
    </location>
</feature>
<dbReference type="PIRSF" id="PIRSF038925">
    <property type="entry name" value="AMP-prot_trans"/>
    <property type="match status" value="1"/>
</dbReference>
<proteinExistence type="predicted"/>
<dbReference type="PANTHER" id="PTHR13504:SF38">
    <property type="entry name" value="FIDO DOMAIN-CONTAINING PROTEIN"/>
    <property type="match status" value="1"/>
</dbReference>
<feature type="binding site" evidence="3">
    <location>
        <begin position="238"/>
        <end position="239"/>
    </location>
    <ligand>
        <name>ATP</name>
        <dbReference type="ChEBI" id="CHEBI:30616"/>
    </ligand>
</feature>
<dbReference type="OrthoDB" id="9807853at2"/>
<protein>
    <submittedName>
        <fullName evidence="5">Cell filamentation protein Fic</fullName>
    </submittedName>
</protein>
<dbReference type="InterPro" id="IPR040198">
    <property type="entry name" value="Fido_containing"/>
</dbReference>
<dbReference type="Pfam" id="PF13784">
    <property type="entry name" value="Fic_N"/>
    <property type="match status" value="1"/>
</dbReference>
<feature type="domain" description="Fido" evidence="4">
    <location>
        <begin position="110"/>
        <end position="260"/>
    </location>
</feature>
<dbReference type="AlphaFoldDB" id="A0A2I1DLH0"/>
<dbReference type="InParanoid" id="A0A2I1DLH0"/>
<feature type="binding site" evidence="3">
    <location>
        <begin position="200"/>
        <end position="207"/>
    </location>
    <ligand>
        <name>ATP</name>
        <dbReference type="ChEBI" id="CHEBI:30616"/>
    </ligand>
</feature>
<dbReference type="InterPro" id="IPR003812">
    <property type="entry name" value="Fido"/>
</dbReference>
<feature type="binding site" evidence="1">
    <location>
        <position position="62"/>
    </location>
    <ligand>
        <name>ATP</name>
        <dbReference type="ChEBI" id="CHEBI:30616"/>
    </ligand>
</feature>
<dbReference type="Pfam" id="PF02661">
    <property type="entry name" value="Fic"/>
    <property type="match status" value="1"/>
</dbReference>
<evidence type="ECO:0000313" key="6">
    <source>
        <dbReference type="Proteomes" id="UP000234329"/>
    </source>
</evidence>
<evidence type="ECO:0000259" key="4">
    <source>
        <dbReference type="PROSITE" id="PS51459"/>
    </source>
</evidence>
<feature type="binding site" evidence="1">
    <location>
        <position position="196"/>
    </location>
    <ligand>
        <name>ATP</name>
        <dbReference type="ChEBI" id="CHEBI:30616"/>
    </ligand>
</feature>
<dbReference type="SUPFAM" id="SSF140931">
    <property type="entry name" value="Fic-like"/>
    <property type="match status" value="1"/>
</dbReference>
<name>A0A2I1DLH0_9PROT</name>
<dbReference type="InterPro" id="IPR025758">
    <property type="entry name" value="Fic/DOC_N"/>
</dbReference>
<evidence type="ECO:0000313" key="5">
    <source>
        <dbReference type="EMBL" id="PKY10706.1"/>
    </source>
</evidence>
<dbReference type="PANTHER" id="PTHR13504">
    <property type="entry name" value="FIDO DOMAIN-CONTAINING PROTEIN DDB_G0283145"/>
    <property type="match status" value="1"/>
</dbReference>
<feature type="binding site" evidence="1">
    <location>
        <begin position="201"/>
        <end position="207"/>
    </location>
    <ligand>
        <name>ATP</name>
        <dbReference type="ChEBI" id="CHEBI:30616"/>
    </ligand>
</feature>
<dbReference type="PROSITE" id="PS51459">
    <property type="entry name" value="FIDO"/>
    <property type="match status" value="1"/>
</dbReference>
<dbReference type="InterPro" id="IPR036597">
    <property type="entry name" value="Fido-like_dom_sf"/>
</dbReference>
<keyword evidence="6" id="KW-1185">Reference proteome</keyword>
<dbReference type="EMBL" id="MXAV01000034">
    <property type="protein sequence ID" value="PKY10706.1"/>
    <property type="molecule type" value="Genomic_DNA"/>
</dbReference>
<keyword evidence="1" id="KW-0067">ATP-binding</keyword>
<evidence type="ECO:0000256" key="1">
    <source>
        <dbReference type="PIRSR" id="PIRSR038925-1"/>
    </source>
</evidence>
<dbReference type="Gene3D" id="1.10.3290.10">
    <property type="entry name" value="Fido-like domain"/>
    <property type="match status" value="1"/>
</dbReference>
<reference evidence="5 6" key="1">
    <citation type="submission" date="2017-03" db="EMBL/GenBank/DDBJ databases">
        <title>Draft genime sequence of the acidophilic sulfur-oxidizing bacterium Acidithiobacillus sp. SH, isolated from seawater.</title>
        <authorList>
            <person name="Sharmin S."/>
            <person name="Tokuhisa M."/>
            <person name="Kanao T."/>
            <person name="Kamimura K."/>
        </authorList>
    </citation>
    <scope>NUCLEOTIDE SEQUENCE [LARGE SCALE GENOMIC DNA]</scope>
    <source>
        <strain evidence="5 6">SH</strain>
    </source>
</reference>